<dbReference type="KEGG" id="ppac:PAP_03635"/>
<dbReference type="HOGENOM" id="CLU_616272_0_0_2"/>
<name>A0A075LT76_9EURY</name>
<keyword evidence="2" id="KW-1185">Reference proteome</keyword>
<evidence type="ECO:0000313" key="1">
    <source>
        <dbReference type="EMBL" id="AIF69147.1"/>
    </source>
</evidence>
<protein>
    <recommendedName>
        <fullName evidence="3">DUF4139 domain-containing protein</fullName>
    </recommendedName>
</protein>
<evidence type="ECO:0000313" key="2">
    <source>
        <dbReference type="Proteomes" id="UP000027981"/>
    </source>
</evidence>
<dbReference type="GeneID" id="24841854"/>
<dbReference type="EMBL" id="CP006019">
    <property type="protein sequence ID" value="AIF69147.1"/>
    <property type="molecule type" value="Genomic_DNA"/>
</dbReference>
<dbReference type="RefSeq" id="WP_048164737.1">
    <property type="nucleotide sequence ID" value="NZ_CP006019.1"/>
</dbReference>
<dbReference type="AlphaFoldDB" id="A0A075LT76"/>
<accession>A0A075LT76</accession>
<dbReference type="PANTHER" id="PTHR38075">
    <property type="entry name" value="DUF4139 DOMAIN-CONTAINING PROTEIN"/>
    <property type="match status" value="1"/>
</dbReference>
<proteinExistence type="predicted"/>
<organism evidence="1 2">
    <name type="scientific">Palaeococcus pacificus DY20341</name>
    <dbReference type="NCBI Taxonomy" id="1343739"/>
    <lineage>
        <taxon>Archaea</taxon>
        <taxon>Methanobacteriati</taxon>
        <taxon>Methanobacteriota</taxon>
        <taxon>Thermococci</taxon>
        <taxon>Thermococcales</taxon>
        <taxon>Thermococcaceae</taxon>
        <taxon>Palaeococcus</taxon>
    </lineage>
</organism>
<reference evidence="1 2" key="2">
    <citation type="journal article" date="2015" name="Genome Announc.">
        <title>Complete Genome Sequence of Hyperthermophilic Piezophilic Archaeon Palaeococcus pacificus DY20341T, Isolated from Deep-Sea Hydrothermal Sediments.</title>
        <authorList>
            <person name="Zeng X."/>
            <person name="Jebbar M."/>
            <person name="Shao Z."/>
        </authorList>
    </citation>
    <scope>NUCLEOTIDE SEQUENCE [LARGE SCALE GENOMIC DNA]</scope>
    <source>
        <strain evidence="1 2">DY20341</strain>
    </source>
</reference>
<dbReference type="Proteomes" id="UP000027981">
    <property type="component" value="Chromosome"/>
</dbReference>
<gene>
    <name evidence="1" type="ORF">PAP_03635</name>
</gene>
<dbReference type="PANTHER" id="PTHR38075:SF1">
    <property type="entry name" value="DUF4139 DOMAIN-CONTAINING PROTEIN"/>
    <property type="match status" value="1"/>
</dbReference>
<dbReference type="OrthoDB" id="121492at2157"/>
<dbReference type="eggNOG" id="arCOG03524">
    <property type="taxonomic scope" value="Archaea"/>
</dbReference>
<dbReference type="STRING" id="1343739.PAP_03635"/>
<sequence length="440" mass="49719">MKRKTKILITLPFVLILLAMVIFQGSKAVGEGGSLVLYDSAKIGVVEKEISFELKRGINEVPLEELDGLNIAELTLKPVDEGVEVLGVVSQGFDVKSVFDANIGETVEVKLKSGETISGKFLGYKDGKIAIEGDGYYLIDPQEMAYFKVSKLNGEAKARTYAVIKANEDGKYKFKLIYRVSSMGWSSRYKLYLSDSAFLQGYVLIDNPTNKSFEDIDVLLVSGDVSFYQPPIYYRDFVTMAKAEEVVGAQVSEPQKLEAFYLYKLGQIDVNSFEKKLIPYVAQESPFEREYLYESYPYGGSSDIYEIISLKADKVLPAGIVEIYKEMEGKSVLIGEQWIDHTPKGDTLRLKLGKDIDLKGETKVLDERHYDRGAYYKIQVTIENFGEDEKEVIIRHYKWRGKILSSSESPIEETANYVDFKVTVKPGEKESVTFEYEVSY</sequence>
<evidence type="ECO:0008006" key="3">
    <source>
        <dbReference type="Google" id="ProtNLM"/>
    </source>
</evidence>
<reference evidence="2" key="1">
    <citation type="submission" date="2013-06" db="EMBL/GenBank/DDBJ databases">
        <title>Complete Genome Sequence of Hyperthermophilic Palaeococcus pacificus DY20341T, Isolated from a Deep-Sea Hydrothermal Sediments.</title>
        <authorList>
            <person name="Zeng X."/>
            <person name="Shao Z."/>
        </authorList>
    </citation>
    <scope>NUCLEOTIDE SEQUENCE [LARGE SCALE GENOMIC DNA]</scope>
    <source>
        <strain evidence="2">DY20341</strain>
    </source>
</reference>